<feature type="domain" description="DNA mismatch repair proteins mutS family" evidence="7">
    <location>
        <begin position="928"/>
        <end position="944"/>
    </location>
</feature>
<dbReference type="SMART" id="SM00534">
    <property type="entry name" value="MUTSac"/>
    <property type="match status" value="1"/>
</dbReference>
<sequence>MNVVRNDSSNRNNFVWLRGRGRGGARFQARHLPPLLSVSVRRNTSLITPAQPRSSSSSANPHTTICTGSANCPTTSCSASARHPTTHGSGSTYHPTTAGPDSTIINRPTTSSSASARHPTANGSGRATRCLFGSSSANCRTISSSVSANPRIPYGSGNTNTGTSAARRRALLQRSITSNSSGPKGRTTSSDMRTPKSVSSYMSNDPHCVVGALKFCAPYEDFVNWDENLAVCNELRNAETLADVKNINDSASSDEEREKTGTSEKPIPTSTQAMDHTEELRWFFEGQHNVNPSIFQALDKLEEVTPNQTMCEGRGHARGEVGLAAIDTRHPHLILCQISDSQSYINTLTKINVFNPVEWQQYVATASRLELVRSLQGSGSQNSLLGILNHCSTAGGTRLLRANILQPPCLPEIIRNRLDSVQEMVDHPEMFAALQLMLSKFTNVEQLLCLCMHIPQQDNTRVAEFQLKYILLLKNILELLPGLKTVLKDAHSNCLRSAREDSYSKMIAHNICALGGEYVSYCYFRQDLCSKMITHNICALGGENVSYSRQDSCSKMIAPNICALGGEYVSYCYSRQDLCSKMIAHNICALGGEYVRYCYSRQDLCSKMIAHNICALGDYYYDLFQALSDSRFAKILERILQTLNNDARHEKNFTASHMQRNFAVKTNINGLLDVARKTYSLVSQLAEETNLPLEVGFTTARGFHIQMSLGNKRAFHDLNLPDKFIQVQRSRNNYTFTTQELVILDQRGKEILQEVQSISSVVIFGLLTDIRGQIGCLYKLTENILQLDMLVSFAHVSSINNYTRPQFSTELDVKQARHPILDFISHTTPKSNDAFASSSYNFHIITGPNMSGKSIYMRQIAMLQIMAQGHRESKSLPSQSLHDSKNLPYQGLQENRKLSSKKAKAYCSRGFKRVREMHYIKQALTPTSLVIMDELCRGTSVEDGTALTWALCEELLHTTAFFFLATHFLFVTKLQDLYYNVINHHFEVKEEETEKGRGRLVYTHCLKPGVTQVAHYGLRLAENLAMPASIVESARTVVEEILQHRKVRAAFIINTG</sequence>
<keyword evidence="2" id="KW-0547">Nucleotide-binding</keyword>
<feature type="region of interest" description="Disordered" evidence="6">
    <location>
        <begin position="246"/>
        <end position="272"/>
    </location>
</feature>
<keyword evidence="3" id="KW-0067">ATP-binding</keyword>
<dbReference type="GO" id="GO:0007131">
    <property type="term" value="P:reciprocal meiotic recombination"/>
    <property type="evidence" value="ECO:0007669"/>
    <property type="project" value="TreeGrafter"/>
</dbReference>
<evidence type="ECO:0000259" key="7">
    <source>
        <dbReference type="PROSITE" id="PS00486"/>
    </source>
</evidence>
<evidence type="ECO:0000256" key="6">
    <source>
        <dbReference type="SAM" id="MobiDB-lite"/>
    </source>
</evidence>
<evidence type="ECO:0000256" key="3">
    <source>
        <dbReference type="ARBA" id="ARBA00022840"/>
    </source>
</evidence>
<dbReference type="Pfam" id="PF05190">
    <property type="entry name" value="MutS_IV"/>
    <property type="match status" value="1"/>
</dbReference>
<dbReference type="InterPro" id="IPR036187">
    <property type="entry name" value="DNA_mismatch_repair_MutS_sf"/>
</dbReference>
<feature type="compositionally biased region" description="Polar residues" evidence="6">
    <location>
        <begin position="174"/>
        <end position="198"/>
    </location>
</feature>
<feature type="compositionally biased region" description="Polar residues" evidence="6">
    <location>
        <begin position="86"/>
        <end position="125"/>
    </location>
</feature>
<evidence type="ECO:0000256" key="2">
    <source>
        <dbReference type="ARBA" id="ARBA00022741"/>
    </source>
</evidence>
<gene>
    <name evidence="8" type="ORF">TBIB3V08_LOCUS6760</name>
</gene>
<evidence type="ECO:0000256" key="4">
    <source>
        <dbReference type="ARBA" id="ARBA00023125"/>
    </source>
</evidence>
<name>A0A7R9EZS1_9NEOP</name>
<feature type="region of interest" description="Disordered" evidence="6">
    <location>
        <begin position="173"/>
        <end position="198"/>
    </location>
</feature>
<dbReference type="GO" id="GO:0006298">
    <property type="term" value="P:mismatch repair"/>
    <property type="evidence" value="ECO:0007669"/>
    <property type="project" value="InterPro"/>
</dbReference>
<evidence type="ECO:0000256" key="1">
    <source>
        <dbReference type="ARBA" id="ARBA00006271"/>
    </source>
</evidence>
<dbReference type="GO" id="GO:0030983">
    <property type="term" value="F:mismatched DNA binding"/>
    <property type="evidence" value="ECO:0007669"/>
    <property type="project" value="InterPro"/>
</dbReference>
<dbReference type="SUPFAM" id="SSF52540">
    <property type="entry name" value="P-loop containing nucleoside triphosphate hydrolases"/>
    <property type="match status" value="1"/>
</dbReference>
<dbReference type="EMBL" id="OD566619">
    <property type="protein sequence ID" value="CAD7444380.1"/>
    <property type="molecule type" value="Genomic_DNA"/>
</dbReference>
<dbReference type="PROSITE" id="PS00486">
    <property type="entry name" value="DNA_MISMATCH_REPAIR_2"/>
    <property type="match status" value="1"/>
</dbReference>
<dbReference type="GO" id="GO:0005524">
    <property type="term" value="F:ATP binding"/>
    <property type="evidence" value="ECO:0007669"/>
    <property type="project" value="UniProtKB-KW"/>
</dbReference>
<dbReference type="AlphaFoldDB" id="A0A7R9EZS1"/>
<dbReference type="InterPro" id="IPR027417">
    <property type="entry name" value="P-loop_NTPase"/>
</dbReference>
<dbReference type="GO" id="GO:0140664">
    <property type="term" value="F:ATP-dependent DNA damage sensor activity"/>
    <property type="evidence" value="ECO:0007669"/>
    <property type="project" value="InterPro"/>
</dbReference>
<evidence type="ECO:0000313" key="8">
    <source>
        <dbReference type="EMBL" id="CAD7444380.1"/>
    </source>
</evidence>
<organism evidence="8">
    <name type="scientific">Timema bartmani</name>
    <dbReference type="NCBI Taxonomy" id="61472"/>
    <lineage>
        <taxon>Eukaryota</taxon>
        <taxon>Metazoa</taxon>
        <taxon>Ecdysozoa</taxon>
        <taxon>Arthropoda</taxon>
        <taxon>Hexapoda</taxon>
        <taxon>Insecta</taxon>
        <taxon>Pterygota</taxon>
        <taxon>Neoptera</taxon>
        <taxon>Polyneoptera</taxon>
        <taxon>Phasmatodea</taxon>
        <taxon>Timematodea</taxon>
        <taxon>Timematoidea</taxon>
        <taxon>Timematidae</taxon>
        <taxon>Timema</taxon>
    </lineage>
</organism>
<dbReference type="InterPro" id="IPR007696">
    <property type="entry name" value="DNA_mismatch_repair_MutS_core"/>
</dbReference>
<proteinExistence type="inferred from homology"/>
<comment type="similarity">
    <text evidence="1">Belongs to the DNA mismatch repair MutS family.</text>
</comment>
<dbReference type="PANTHER" id="PTHR11361:SF21">
    <property type="entry name" value="MUTS PROTEIN HOMOLOG 4"/>
    <property type="match status" value="1"/>
</dbReference>
<dbReference type="Pfam" id="PF05192">
    <property type="entry name" value="MutS_III"/>
    <property type="match status" value="1"/>
</dbReference>
<dbReference type="PANTHER" id="PTHR11361">
    <property type="entry name" value="DNA MISMATCH REPAIR PROTEIN MUTS FAMILY MEMBER"/>
    <property type="match status" value="1"/>
</dbReference>
<dbReference type="Gene3D" id="3.40.50.300">
    <property type="entry name" value="P-loop containing nucleotide triphosphate hydrolases"/>
    <property type="match status" value="2"/>
</dbReference>
<dbReference type="GO" id="GO:0005634">
    <property type="term" value="C:nucleus"/>
    <property type="evidence" value="ECO:0007669"/>
    <property type="project" value="TreeGrafter"/>
</dbReference>
<dbReference type="SMART" id="SM00533">
    <property type="entry name" value="MUTSd"/>
    <property type="match status" value="1"/>
</dbReference>
<dbReference type="InterPro" id="IPR045076">
    <property type="entry name" value="MutS"/>
</dbReference>
<dbReference type="Gene3D" id="1.10.1420.10">
    <property type="match status" value="3"/>
</dbReference>
<keyword evidence="4" id="KW-0238">DNA-binding</keyword>
<dbReference type="SUPFAM" id="SSF48334">
    <property type="entry name" value="DNA repair protein MutS, domain III"/>
    <property type="match status" value="2"/>
</dbReference>
<evidence type="ECO:0000256" key="5">
    <source>
        <dbReference type="ARBA" id="ARBA00023254"/>
    </source>
</evidence>
<keyword evidence="5" id="KW-0469">Meiosis</keyword>
<dbReference type="Pfam" id="PF00488">
    <property type="entry name" value="MutS_V"/>
    <property type="match status" value="1"/>
</dbReference>
<accession>A0A7R9EZS1</accession>
<dbReference type="InterPro" id="IPR007861">
    <property type="entry name" value="DNA_mismatch_repair_MutS_clamp"/>
</dbReference>
<feature type="region of interest" description="Disordered" evidence="6">
    <location>
        <begin position="76"/>
        <end position="127"/>
    </location>
</feature>
<dbReference type="InterPro" id="IPR000432">
    <property type="entry name" value="DNA_mismatch_repair_MutS_C"/>
</dbReference>
<protein>
    <recommendedName>
        <fullName evidence="7">DNA mismatch repair proteins mutS family domain-containing protein</fullName>
    </recommendedName>
</protein>
<reference evidence="8" key="1">
    <citation type="submission" date="2020-11" db="EMBL/GenBank/DDBJ databases">
        <authorList>
            <person name="Tran Van P."/>
        </authorList>
    </citation>
    <scope>NUCLEOTIDE SEQUENCE</scope>
</reference>